<dbReference type="PANTHER" id="PTHR42718:SF42">
    <property type="entry name" value="EXPORT PROTEIN"/>
    <property type="match status" value="1"/>
</dbReference>
<feature type="transmembrane region" description="Helical" evidence="7">
    <location>
        <begin position="362"/>
        <end position="385"/>
    </location>
</feature>
<accession>A0A8J3THD8</accession>
<feature type="transmembrane region" description="Helical" evidence="7">
    <location>
        <begin position="434"/>
        <end position="456"/>
    </location>
</feature>
<dbReference type="PRINTS" id="PR01036">
    <property type="entry name" value="TCRTETB"/>
</dbReference>
<reference evidence="9" key="1">
    <citation type="submission" date="2021-01" db="EMBL/GenBank/DDBJ databases">
        <title>Whole genome shotgun sequence of Planosporangium mesophilum NBRC 109066.</title>
        <authorList>
            <person name="Komaki H."/>
            <person name="Tamura T."/>
        </authorList>
    </citation>
    <scope>NUCLEOTIDE SEQUENCE</scope>
    <source>
        <strain evidence="9">NBRC 109066</strain>
    </source>
</reference>
<keyword evidence="3" id="KW-1003">Cell membrane</keyword>
<sequence length="485" mass="49429">MTAAVRYASRRGRWVLLATVLGSGLAAIDATVVGIALPAVGREFSVGLDRLQWIVTGYTLTLAGFLLVGGALGDRYGRRRVFVVGVVWFAVASLLCGLAPNATTLIAARALQGVGAALLTPSSLAIIEATFAPTDRSRAIGAWSGLGGLAIAIGPFVGGWLIAAVSWRYIFLINLPLAVAVIWVCLRHVPETRDAAAGRIDLVGGLLVTASLLGLCYGLTEGSVLGWGSAPVVGALVAGAVALAAFVAWERRVNHPLLPLGLFANRRFTGTNAVTFIVYGALGAVLFLLPIQLQQVRGYSAVAAGTALLPVTVIMLLLSARSGALASRIGPRPQMAVGPLLVAAGIVLLGRAGTEGSYLTRVLPAVVVFGLGLATTVAPLTATALGSVPPERSGIASAINNDVARAGALIAIAVLPAAAGIGGLTYLHPAEFAAGFRVACYLAAAGCVAGGLLAVATVGRREPRRPSCEEYQCGLDAPPLRSSGS</sequence>
<feature type="transmembrane region" description="Helical" evidence="7">
    <location>
        <begin position="299"/>
        <end position="320"/>
    </location>
</feature>
<keyword evidence="6 7" id="KW-0472">Membrane</keyword>
<dbReference type="SUPFAM" id="SSF103473">
    <property type="entry name" value="MFS general substrate transporter"/>
    <property type="match status" value="1"/>
</dbReference>
<dbReference type="EMBL" id="BOON01000073">
    <property type="protein sequence ID" value="GII26304.1"/>
    <property type="molecule type" value="Genomic_DNA"/>
</dbReference>
<evidence type="ECO:0000313" key="10">
    <source>
        <dbReference type="Proteomes" id="UP000599074"/>
    </source>
</evidence>
<dbReference type="Pfam" id="PF07690">
    <property type="entry name" value="MFS_1"/>
    <property type="match status" value="1"/>
</dbReference>
<keyword evidence="5 7" id="KW-1133">Transmembrane helix</keyword>
<evidence type="ECO:0000259" key="8">
    <source>
        <dbReference type="PROSITE" id="PS50850"/>
    </source>
</evidence>
<feature type="transmembrane region" description="Helical" evidence="7">
    <location>
        <begin position="406"/>
        <end position="428"/>
    </location>
</feature>
<dbReference type="GO" id="GO:0022857">
    <property type="term" value="F:transmembrane transporter activity"/>
    <property type="evidence" value="ECO:0007669"/>
    <property type="project" value="InterPro"/>
</dbReference>
<evidence type="ECO:0000256" key="1">
    <source>
        <dbReference type="ARBA" id="ARBA00004651"/>
    </source>
</evidence>
<evidence type="ECO:0000256" key="2">
    <source>
        <dbReference type="ARBA" id="ARBA00022448"/>
    </source>
</evidence>
<evidence type="ECO:0000256" key="6">
    <source>
        <dbReference type="ARBA" id="ARBA00023136"/>
    </source>
</evidence>
<evidence type="ECO:0000256" key="5">
    <source>
        <dbReference type="ARBA" id="ARBA00022989"/>
    </source>
</evidence>
<evidence type="ECO:0000256" key="7">
    <source>
        <dbReference type="SAM" id="Phobius"/>
    </source>
</evidence>
<proteinExistence type="predicted"/>
<dbReference type="InterPro" id="IPR020846">
    <property type="entry name" value="MFS_dom"/>
</dbReference>
<dbReference type="Proteomes" id="UP000599074">
    <property type="component" value="Unassembled WGS sequence"/>
</dbReference>
<name>A0A8J3THD8_9ACTN</name>
<keyword evidence="10" id="KW-1185">Reference proteome</keyword>
<feature type="transmembrane region" description="Helical" evidence="7">
    <location>
        <begin position="169"/>
        <end position="186"/>
    </location>
</feature>
<evidence type="ECO:0000256" key="3">
    <source>
        <dbReference type="ARBA" id="ARBA00022475"/>
    </source>
</evidence>
<dbReference type="Gene3D" id="1.20.1720.10">
    <property type="entry name" value="Multidrug resistance protein D"/>
    <property type="match status" value="1"/>
</dbReference>
<feature type="transmembrane region" description="Helical" evidence="7">
    <location>
        <begin position="226"/>
        <end position="249"/>
    </location>
</feature>
<dbReference type="NCBIfam" id="TIGR00711">
    <property type="entry name" value="efflux_EmrB"/>
    <property type="match status" value="1"/>
</dbReference>
<feature type="transmembrane region" description="Helical" evidence="7">
    <location>
        <begin position="139"/>
        <end position="163"/>
    </location>
</feature>
<evidence type="ECO:0000256" key="4">
    <source>
        <dbReference type="ARBA" id="ARBA00022692"/>
    </source>
</evidence>
<protein>
    <submittedName>
        <fullName evidence="9">MFS transporter</fullName>
    </submittedName>
</protein>
<gene>
    <name evidence="9" type="ORF">Pme01_59010</name>
</gene>
<dbReference type="GO" id="GO:0005886">
    <property type="term" value="C:plasma membrane"/>
    <property type="evidence" value="ECO:0007669"/>
    <property type="project" value="UniProtKB-SubCell"/>
</dbReference>
<comment type="subcellular location">
    <subcellularLocation>
        <location evidence="1">Cell membrane</location>
        <topology evidence="1">Multi-pass membrane protein</topology>
    </subcellularLocation>
</comment>
<dbReference type="CDD" id="cd17321">
    <property type="entry name" value="MFS_MMR_MDR_like"/>
    <property type="match status" value="1"/>
</dbReference>
<feature type="domain" description="Major facilitator superfamily (MFS) profile" evidence="8">
    <location>
        <begin position="15"/>
        <end position="462"/>
    </location>
</feature>
<feature type="transmembrane region" description="Helical" evidence="7">
    <location>
        <begin position="81"/>
        <end position="100"/>
    </location>
</feature>
<dbReference type="PANTHER" id="PTHR42718">
    <property type="entry name" value="MAJOR FACILITATOR SUPERFAMILY MULTIDRUG TRANSPORTER MFSC"/>
    <property type="match status" value="1"/>
</dbReference>
<dbReference type="PROSITE" id="PS50850">
    <property type="entry name" value="MFS"/>
    <property type="match status" value="1"/>
</dbReference>
<dbReference type="InterPro" id="IPR036259">
    <property type="entry name" value="MFS_trans_sf"/>
</dbReference>
<dbReference type="InterPro" id="IPR011701">
    <property type="entry name" value="MFS"/>
</dbReference>
<keyword evidence="4 7" id="KW-0812">Transmembrane</keyword>
<dbReference type="Gene3D" id="1.20.1250.20">
    <property type="entry name" value="MFS general substrate transporter like domains"/>
    <property type="match status" value="1"/>
</dbReference>
<feature type="transmembrane region" description="Helical" evidence="7">
    <location>
        <begin position="270"/>
        <end position="293"/>
    </location>
</feature>
<dbReference type="RefSeq" id="WP_239088533.1">
    <property type="nucleotide sequence ID" value="NZ_BOON01000073.1"/>
</dbReference>
<feature type="transmembrane region" description="Helical" evidence="7">
    <location>
        <begin position="198"/>
        <end position="220"/>
    </location>
</feature>
<dbReference type="InterPro" id="IPR004638">
    <property type="entry name" value="EmrB-like"/>
</dbReference>
<dbReference type="AlphaFoldDB" id="A0A8J3THD8"/>
<keyword evidence="2" id="KW-0813">Transport</keyword>
<organism evidence="9 10">
    <name type="scientific">Planosporangium mesophilum</name>
    <dbReference type="NCBI Taxonomy" id="689768"/>
    <lineage>
        <taxon>Bacteria</taxon>
        <taxon>Bacillati</taxon>
        <taxon>Actinomycetota</taxon>
        <taxon>Actinomycetes</taxon>
        <taxon>Micromonosporales</taxon>
        <taxon>Micromonosporaceae</taxon>
        <taxon>Planosporangium</taxon>
    </lineage>
</organism>
<feature type="transmembrane region" description="Helical" evidence="7">
    <location>
        <begin position="50"/>
        <end position="69"/>
    </location>
</feature>
<comment type="caution">
    <text evidence="9">The sequence shown here is derived from an EMBL/GenBank/DDBJ whole genome shotgun (WGS) entry which is preliminary data.</text>
</comment>
<evidence type="ECO:0000313" key="9">
    <source>
        <dbReference type="EMBL" id="GII26304.1"/>
    </source>
</evidence>
<feature type="transmembrane region" description="Helical" evidence="7">
    <location>
        <begin position="332"/>
        <end position="350"/>
    </location>
</feature>
<feature type="transmembrane region" description="Helical" evidence="7">
    <location>
        <begin position="106"/>
        <end position="127"/>
    </location>
</feature>